<dbReference type="EMBL" id="ACXX02000003">
    <property type="protein sequence ID" value="EGD48734.1"/>
    <property type="molecule type" value="Genomic_DNA"/>
</dbReference>
<reference evidence="3" key="1">
    <citation type="submission" date="2009-07" db="EMBL/GenBank/DDBJ databases">
        <authorList>
            <consortium name="US DOE Joint Genome Institute (JGI-PGF)"/>
            <person name="Lucas S."/>
            <person name="Copeland A."/>
            <person name="Lapidus A."/>
            <person name="Glavina del Rio T."/>
            <person name="Tice H."/>
            <person name="Bruce D."/>
            <person name="Goodwin L."/>
            <person name="Pitluck S."/>
            <person name="Larimer F."/>
            <person name="Land M.L."/>
            <person name="Mouttaki H."/>
            <person name="He Z."/>
            <person name="Zhou J."/>
            <person name="Hemme C.L."/>
        </authorList>
    </citation>
    <scope>NUCLEOTIDE SEQUENCE</scope>
    <source>
        <strain evidence="3">DSM 2782</strain>
    </source>
</reference>
<feature type="transmembrane region" description="Helical" evidence="2">
    <location>
        <begin position="68"/>
        <end position="95"/>
    </location>
</feature>
<keyword evidence="2" id="KW-0472">Membrane</keyword>
<name>F1T9Z2_9FIRM</name>
<dbReference type="AlphaFoldDB" id="F1T9Z2"/>
<gene>
    <name evidence="3" type="ORF">Cpap_3158</name>
</gene>
<dbReference type="OrthoDB" id="1739925at2"/>
<organism evidence="3 4">
    <name type="scientific">Ruminiclostridium papyrosolvens DSM 2782</name>
    <dbReference type="NCBI Taxonomy" id="588581"/>
    <lineage>
        <taxon>Bacteria</taxon>
        <taxon>Bacillati</taxon>
        <taxon>Bacillota</taxon>
        <taxon>Clostridia</taxon>
        <taxon>Eubacteriales</taxon>
        <taxon>Oscillospiraceae</taxon>
        <taxon>Ruminiclostridium</taxon>
    </lineage>
</organism>
<evidence type="ECO:0008006" key="5">
    <source>
        <dbReference type="Google" id="ProtNLM"/>
    </source>
</evidence>
<proteinExistence type="predicted"/>
<evidence type="ECO:0000256" key="1">
    <source>
        <dbReference type="SAM" id="MobiDB-lite"/>
    </source>
</evidence>
<dbReference type="InterPro" id="IPR035287">
    <property type="entry name" value="DUF5362"/>
</dbReference>
<dbReference type="Pfam" id="PF17319">
    <property type="entry name" value="DUF5362"/>
    <property type="match status" value="1"/>
</dbReference>
<evidence type="ECO:0000256" key="2">
    <source>
        <dbReference type="SAM" id="Phobius"/>
    </source>
</evidence>
<reference evidence="3" key="2">
    <citation type="submission" date="2011-01" db="EMBL/GenBank/DDBJ databases">
        <title>The Non-contiguous Finished genome of Clostridium papyrosolvens.</title>
        <authorList>
            <person name="Lucas S."/>
            <person name="Copeland A."/>
            <person name="Lapidus A."/>
            <person name="Cheng J.-F."/>
            <person name="Goodwin L."/>
            <person name="Pitluck S."/>
            <person name="Misra M."/>
            <person name="Chertkov O."/>
            <person name="Detter J.C."/>
            <person name="Han C."/>
            <person name="Tapia R."/>
            <person name="Land M."/>
            <person name="Hauser L."/>
            <person name="Kyrpides N."/>
            <person name="Ivanova N."/>
            <person name="Pagani I."/>
            <person name="Mouttaki H."/>
            <person name="He Z."/>
            <person name="Zhou J."/>
            <person name="Hemme C.L."/>
            <person name="Woyke T."/>
        </authorList>
    </citation>
    <scope>NUCLEOTIDE SEQUENCE [LARGE SCALE GENOMIC DNA]</scope>
    <source>
        <strain evidence="3">DSM 2782</strain>
    </source>
</reference>
<keyword evidence="4" id="KW-1185">Reference proteome</keyword>
<evidence type="ECO:0000313" key="3">
    <source>
        <dbReference type="EMBL" id="EGD48734.1"/>
    </source>
</evidence>
<feature type="region of interest" description="Disordered" evidence="1">
    <location>
        <begin position="1"/>
        <end position="40"/>
    </location>
</feature>
<sequence length="163" mass="18132">MDQYNESDIALQDAPPSPSINNAASNNIAPQPPPPQTDYRYQQQHIPQTGIYDSVINSLSGWMKFLGIYTIVIGAITCIGIISAAIGIPLIFAGISLTNASKAIKEYADFNNPNILYNLFLFLKKYFKIQGIMVIVSLALTFLYIVIILVVFAFGAYNYMYNY</sequence>
<accession>F1T9Z2</accession>
<keyword evidence="2" id="KW-1133">Transmembrane helix</keyword>
<dbReference type="Proteomes" id="UP000003860">
    <property type="component" value="Unassembled WGS sequence"/>
</dbReference>
<dbReference type="RefSeq" id="WP_004617947.1">
    <property type="nucleotide sequence ID" value="NZ_ACXX02000003.1"/>
</dbReference>
<feature type="transmembrane region" description="Helical" evidence="2">
    <location>
        <begin position="132"/>
        <end position="157"/>
    </location>
</feature>
<evidence type="ECO:0000313" key="4">
    <source>
        <dbReference type="Proteomes" id="UP000003860"/>
    </source>
</evidence>
<protein>
    <recommendedName>
        <fullName evidence="5">DUF5362 domain-containing protein</fullName>
    </recommendedName>
</protein>
<dbReference type="eggNOG" id="ENOG5033731">
    <property type="taxonomic scope" value="Bacteria"/>
</dbReference>
<comment type="caution">
    <text evidence="3">The sequence shown here is derived from an EMBL/GenBank/DDBJ whole genome shotgun (WGS) entry which is preliminary data.</text>
</comment>
<keyword evidence="2" id="KW-0812">Transmembrane</keyword>
<feature type="compositionally biased region" description="Low complexity" evidence="1">
    <location>
        <begin position="19"/>
        <end position="29"/>
    </location>
</feature>